<proteinExistence type="predicted"/>
<sequence length="69" mass="7333">MMYVLVICAGISAIGCGVYERSEPMTQTDCYGALEALRFDVDASGDTRRSAYALCKPVNPSPAPKGEGE</sequence>
<protein>
    <submittedName>
        <fullName evidence="1">Uncharacterized protein</fullName>
    </submittedName>
</protein>
<name>A0A833FPM8_9HYPH</name>
<evidence type="ECO:0000313" key="1">
    <source>
        <dbReference type="EMBL" id="KAB2666065.1"/>
    </source>
</evidence>
<dbReference type="AlphaFoldDB" id="A0A833FPM8"/>
<accession>A0A833FPM8</accession>
<gene>
    <name evidence="1" type="ORF">F9K91_08010</name>
</gene>
<comment type="caution">
    <text evidence="1">The sequence shown here is derived from an EMBL/GenBank/DDBJ whole genome shotgun (WGS) entry which is preliminary data.</text>
</comment>
<evidence type="ECO:0000313" key="2">
    <source>
        <dbReference type="Proteomes" id="UP000430843"/>
    </source>
</evidence>
<organism evidence="1 2">
    <name type="scientific">Brucella tritici</name>
    <dbReference type="NCBI Taxonomy" id="94626"/>
    <lineage>
        <taxon>Bacteria</taxon>
        <taxon>Pseudomonadati</taxon>
        <taxon>Pseudomonadota</taxon>
        <taxon>Alphaproteobacteria</taxon>
        <taxon>Hyphomicrobiales</taxon>
        <taxon>Brucellaceae</taxon>
        <taxon>Brucella/Ochrobactrum group</taxon>
        <taxon>Brucella</taxon>
    </lineage>
</organism>
<dbReference type="Proteomes" id="UP000430843">
    <property type="component" value="Unassembled WGS sequence"/>
</dbReference>
<reference evidence="1 2" key="1">
    <citation type="submission" date="2019-09" db="EMBL/GenBank/DDBJ databases">
        <title>Taxonomic organization of the family Brucellaceae based on a phylogenomic approach.</title>
        <authorList>
            <person name="Leclercq S."/>
            <person name="Cloeckaert A."/>
            <person name="Zygmunt M.S."/>
        </authorList>
    </citation>
    <scope>NUCLEOTIDE SEQUENCE [LARGE SCALE GENOMIC DNA]</scope>
    <source>
        <strain evidence="1 2">LMG 18957</strain>
    </source>
</reference>
<dbReference type="EMBL" id="WBWA01000005">
    <property type="protein sequence ID" value="KAB2666065.1"/>
    <property type="molecule type" value="Genomic_DNA"/>
</dbReference>
<keyword evidence="2" id="KW-1185">Reference proteome</keyword>